<dbReference type="SUPFAM" id="SSF56349">
    <property type="entry name" value="DNA breaking-rejoining enzymes"/>
    <property type="match status" value="1"/>
</dbReference>
<dbReference type="RefSeq" id="WP_368504124.1">
    <property type="nucleotide sequence ID" value="NZ_CP162551.1"/>
</dbReference>
<keyword evidence="2 4" id="KW-0238">DNA-binding</keyword>
<feature type="domain" description="Core-binding (CB)" evidence="6">
    <location>
        <begin position="3"/>
        <end position="93"/>
    </location>
</feature>
<dbReference type="InterPro" id="IPR004107">
    <property type="entry name" value="Integrase_SAM-like_N"/>
</dbReference>
<evidence type="ECO:0000313" key="7">
    <source>
        <dbReference type="EMBL" id="XDI36735.1"/>
    </source>
</evidence>
<dbReference type="PROSITE" id="PS51898">
    <property type="entry name" value="TYR_RECOMBINASE"/>
    <property type="match status" value="1"/>
</dbReference>
<dbReference type="PANTHER" id="PTHR30349">
    <property type="entry name" value="PHAGE INTEGRASE-RELATED"/>
    <property type="match status" value="1"/>
</dbReference>
<dbReference type="InterPro" id="IPR013762">
    <property type="entry name" value="Integrase-like_cat_sf"/>
</dbReference>
<dbReference type="GO" id="GO:0015074">
    <property type="term" value="P:DNA integration"/>
    <property type="evidence" value="ECO:0007669"/>
    <property type="project" value="UniProtKB-KW"/>
</dbReference>
<dbReference type="GO" id="GO:0003677">
    <property type="term" value="F:DNA binding"/>
    <property type="evidence" value="ECO:0007669"/>
    <property type="project" value="UniProtKB-UniRule"/>
</dbReference>
<proteinExistence type="predicted"/>
<dbReference type="GO" id="GO:0006310">
    <property type="term" value="P:DNA recombination"/>
    <property type="evidence" value="ECO:0007669"/>
    <property type="project" value="UniProtKB-KW"/>
</dbReference>
<accession>A0AB39BTC1</accession>
<dbReference type="Gene3D" id="1.10.150.130">
    <property type="match status" value="1"/>
</dbReference>
<dbReference type="Gene3D" id="1.10.443.10">
    <property type="entry name" value="Intergrase catalytic core"/>
    <property type="match status" value="1"/>
</dbReference>
<dbReference type="InterPro" id="IPR002104">
    <property type="entry name" value="Integrase_catalytic"/>
</dbReference>
<evidence type="ECO:0000259" key="6">
    <source>
        <dbReference type="PROSITE" id="PS51900"/>
    </source>
</evidence>
<dbReference type="InterPro" id="IPR011010">
    <property type="entry name" value="DNA_brk_join_enz"/>
</dbReference>
<keyword evidence="3" id="KW-0233">DNA recombination</keyword>
<evidence type="ECO:0000256" key="3">
    <source>
        <dbReference type="ARBA" id="ARBA00023172"/>
    </source>
</evidence>
<gene>
    <name evidence="7" type="ORF">AB3N04_18990</name>
</gene>
<organism evidence="7">
    <name type="scientific">Alkalihalophilus sp. As8PL</name>
    <dbReference type="NCBI Taxonomy" id="3237103"/>
    <lineage>
        <taxon>Bacteria</taxon>
        <taxon>Bacillati</taxon>
        <taxon>Bacillota</taxon>
        <taxon>Bacilli</taxon>
        <taxon>Bacillales</taxon>
        <taxon>Bacillaceae</taxon>
        <taxon>Alkalihalophilus</taxon>
    </lineage>
</organism>
<dbReference type="PANTHER" id="PTHR30349:SF86">
    <property type="entry name" value="INTEGRASE_RECOMBINASE AQ_AA09-RELATED"/>
    <property type="match status" value="1"/>
</dbReference>
<dbReference type="AlphaFoldDB" id="A0AB39BTC1"/>
<sequence length="336" mass="40092">MSDSMPVFVEEYLDSLHEKGRKPTTIKRYRYDLLDFLHWYEQNGSTLTYQRWASLTDLDITDFFDELIQQRSYKIRTTRRVYSVLQQLARFYIKKGQLQTHAILHYSQPELILTPLKRSEWLSEKEADRLLSIVRSFEGLTDNQMKGRPMLIDRNEFMVHLFLHYGCSLHEVASLTTSDVRFERNELRIRSEKGISRIVRLSPEHKQLAYTYFKQIPEPVRPRLFSTDFFFVAFDFQRGTYRWSYEEDQPKRLTEIAIQKMIRTEVERAGLRKGLSAQQLRHTFILRMLMKGFDPFTLQQQLGLKSALSFNRYLLTIELMTSEEKEELLSKKALDI</sequence>
<dbReference type="EMBL" id="CP162551">
    <property type="protein sequence ID" value="XDI36735.1"/>
    <property type="molecule type" value="Genomic_DNA"/>
</dbReference>
<evidence type="ECO:0000256" key="2">
    <source>
        <dbReference type="ARBA" id="ARBA00023125"/>
    </source>
</evidence>
<reference evidence="7" key="1">
    <citation type="submission" date="2024-07" db="EMBL/GenBank/DDBJ databases">
        <title>Identification and characteristics of an arsenic-resistant bacterial isolate, which belongs to a novel species.</title>
        <authorList>
            <person name="Juszczyk A."/>
            <person name="Kowalczyk A."/>
            <person name="Was K."/>
            <person name="Kosowicz W."/>
            <person name="Budzyn A."/>
            <person name="Latowski D."/>
        </authorList>
    </citation>
    <scope>NUCLEOTIDE SEQUENCE</scope>
    <source>
        <strain evidence="7">As8PL</strain>
    </source>
</reference>
<dbReference type="Pfam" id="PF02899">
    <property type="entry name" value="Phage_int_SAM_1"/>
    <property type="match status" value="1"/>
</dbReference>
<protein>
    <submittedName>
        <fullName evidence="7">Tyrosine-type recombinase/integrase</fullName>
    </submittedName>
</protein>
<dbReference type="CDD" id="cd00397">
    <property type="entry name" value="DNA_BRE_C"/>
    <property type="match status" value="1"/>
</dbReference>
<dbReference type="InterPro" id="IPR050090">
    <property type="entry name" value="Tyrosine_recombinase_XerCD"/>
</dbReference>
<dbReference type="InterPro" id="IPR010998">
    <property type="entry name" value="Integrase_recombinase_N"/>
</dbReference>
<evidence type="ECO:0000256" key="1">
    <source>
        <dbReference type="ARBA" id="ARBA00022908"/>
    </source>
</evidence>
<evidence type="ECO:0000256" key="4">
    <source>
        <dbReference type="PROSITE-ProRule" id="PRU01248"/>
    </source>
</evidence>
<evidence type="ECO:0000259" key="5">
    <source>
        <dbReference type="PROSITE" id="PS51898"/>
    </source>
</evidence>
<feature type="domain" description="Tyr recombinase" evidence="5">
    <location>
        <begin position="117"/>
        <end position="330"/>
    </location>
</feature>
<dbReference type="PROSITE" id="PS51900">
    <property type="entry name" value="CB"/>
    <property type="match status" value="1"/>
</dbReference>
<keyword evidence="1" id="KW-0229">DNA integration</keyword>
<name>A0AB39BTC1_9BACI</name>
<dbReference type="Pfam" id="PF00589">
    <property type="entry name" value="Phage_integrase"/>
    <property type="match status" value="1"/>
</dbReference>
<dbReference type="InterPro" id="IPR044068">
    <property type="entry name" value="CB"/>
</dbReference>